<keyword evidence="11" id="KW-1208">Phospholipid metabolism</keyword>
<keyword evidence="4" id="KW-0444">Lipid biosynthesis</keyword>
<comment type="similarity">
    <text evidence="2">Belongs to the GPC1 family.</text>
</comment>
<dbReference type="PANTHER" id="PTHR31201">
    <property type="entry name" value="OS01G0585100 PROTEIN"/>
    <property type="match status" value="1"/>
</dbReference>
<keyword evidence="8" id="KW-0443">Lipid metabolism</keyword>
<feature type="transmembrane region" description="Helical" evidence="14">
    <location>
        <begin position="209"/>
        <end position="231"/>
    </location>
</feature>
<keyword evidence="10" id="KW-0594">Phospholipid biosynthesis</keyword>
<organism evidence="15 16">
    <name type="scientific">Coniosporium apollinis</name>
    <dbReference type="NCBI Taxonomy" id="61459"/>
    <lineage>
        <taxon>Eukaryota</taxon>
        <taxon>Fungi</taxon>
        <taxon>Dikarya</taxon>
        <taxon>Ascomycota</taxon>
        <taxon>Pezizomycotina</taxon>
        <taxon>Dothideomycetes</taxon>
        <taxon>Dothideomycetes incertae sedis</taxon>
        <taxon>Coniosporium</taxon>
    </lineage>
</organism>
<gene>
    <name evidence="15" type="ORF">H2201_004375</name>
</gene>
<evidence type="ECO:0000256" key="8">
    <source>
        <dbReference type="ARBA" id="ARBA00023098"/>
    </source>
</evidence>
<name>A0ABQ9NUV2_9PEZI</name>
<evidence type="ECO:0000256" key="12">
    <source>
        <dbReference type="ARBA" id="ARBA00023315"/>
    </source>
</evidence>
<evidence type="ECO:0000256" key="6">
    <source>
        <dbReference type="ARBA" id="ARBA00022692"/>
    </source>
</evidence>
<dbReference type="Pfam" id="PF10998">
    <property type="entry name" value="DUF2838"/>
    <property type="match status" value="1"/>
</dbReference>
<dbReference type="PANTHER" id="PTHR31201:SF1">
    <property type="entry name" value="GLYCEROPHOSPHOCHOLINE ACYLTRANSFERASE 1"/>
    <property type="match status" value="1"/>
</dbReference>
<evidence type="ECO:0000313" key="15">
    <source>
        <dbReference type="EMBL" id="KAJ9665493.1"/>
    </source>
</evidence>
<feature type="region of interest" description="Disordered" evidence="13">
    <location>
        <begin position="1"/>
        <end position="62"/>
    </location>
</feature>
<evidence type="ECO:0000256" key="13">
    <source>
        <dbReference type="SAM" id="MobiDB-lite"/>
    </source>
</evidence>
<evidence type="ECO:0000256" key="1">
    <source>
        <dbReference type="ARBA" id="ARBA00004141"/>
    </source>
</evidence>
<dbReference type="InterPro" id="IPR021261">
    <property type="entry name" value="GPCAT"/>
</dbReference>
<evidence type="ECO:0000256" key="11">
    <source>
        <dbReference type="ARBA" id="ARBA00023264"/>
    </source>
</evidence>
<keyword evidence="6 14" id="KW-0812">Transmembrane</keyword>
<feature type="compositionally biased region" description="Basic and acidic residues" evidence="13">
    <location>
        <begin position="515"/>
        <end position="524"/>
    </location>
</feature>
<feature type="transmembrane region" description="Helical" evidence="14">
    <location>
        <begin position="237"/>
        <end position="256"/>
    </location>
</feature>
<keyword evidence="5" id="KW-0808">Transferase</keyword>
<feature type="transmembrane region" description="Helical" evidence="14">
    <location>
        <begin position="185"/>
        <end position="202"/>
    </location>
</feature>
<feature type="compositionally biased region" description="Low complexity" evidence="13">
    <location>
        <begin position="34"/>
        <end position="49"/>
    </location>
</feature>
<feature type="transmembrane region" description="Helical" evidence="14">
    <location>
        <begin position="162"/>
        <end position="179"/>
    </location>
</feature>
<proteinExistence type="inferred from homology"/>
<dbReference type="Proteomes" id="UP001172684">
    <property type="component" value="Unassembled WGS sequence"/>
</dbReference>
<feature type="transmembrane region" description="Helical" evidence="14">
    <location>
        <begin position="268"/>
        <end position="288"/>
    </location>
</feature>
<keyword evidence="16" id="KW-1185">Reference proteome</keyword>
<evidence type="ECO:0000313" key="16">
    <source>
        <dbReference type="Proteomes" id="UP001172684"/>
    </source>
</evidence>
<evidence type="ECO:0000256" key="2">
    <source>
        <dbReference type="ARBA" id="ARBA00006675"/>
    </source>
</evidence>
<protein>
    <recommendedName>
        <fullName evidence="3">Glycerophosphocholine acyltransferase 1</fullName>
    </recommendedName>
</protein>
<evidence type="ECO:0000256" key="4">
    <source>
        <dbReference type="ARBA" id="ARBA00022516"/>
    </source>
</evidence>
<comment type="caution">
    <text evidence="15">The sequence shown here is derived from an EMBL/GenBank/DDBJ whole genome shotgun (WGS) entry which is preliminary data.</text>
</comment>
<keyword evidence="7 14" id="KW-1133">Transmembrane helix</keyword>
<keyword evidence="9 14" id="KW-0472">Membrane</keyword>
<accession>A0ABQ9NUV2</accession>
<feature type="transmembrane region" description="Helical" evidence="14">
    <location>
        <begin position="372"/>
        <end position="393"/>
    </location>
</feature>
<evidence type="ECO:0000256" key="14">
    <source>
        <dbReference type="SAM" id="Phobius"/>
    </source>
</evidence>
<dbReference type="EMBL" id="JAPDRL010000028">
    <property type="protein sequence ID" value="KAJ9665493.1"/>
    <property type="molecule type" value="Genomic_DNA"/>
</dbReference>
<evidence type="ECO:0000256" key="7">
    <source>
        <dbReference type="ARBA" id="ARBA00022989"/>
    </source>
</evidence>
<evidence type="ECO:0000256" key="10">
    <source>
        <dbReference type="ARBA" id="ARBA00023209"/>
    </source>
</evidence>
<keyword evidence="12" id="KW-0012">Acyltransferase</keyword>
<evidence type="ECO:0000256" key="5">
    <source>
        <dbReference type="ARBA" id="ARBA00022679"/>
    </source>
</evidence>
<evidence type="ECO:0000256" key="9">
    <source>
        <dbReference type="ARBA" id="ARBA00023136"/>
    </source>
</evidence>
<feature type="region of interest" description="Disordered" evidence="13">
    <location>
        <begin position="503"/>
        <end position="567"/>
    </location>
</feature>
<sequence>MADSNPPDKSTSDPQLALSPELTRTSSSGDSLRPGLTSTYSYSSSPGLSRTNSHSGDSSQDEYDTHLDRLTIFDFLDNLSLSTGLEQLQRSVSAQTEKVRRHQQRLKSTGLIAKDRVVDEWRRRLPGPDEQLKKYQARMRHSVDRLGKKWNDNKAVTAREKASFIAGVLNIFVSGYLVGAHPEWFHYWYTIQLLYFMPIRYYTYHKKGYHYFLADLCYFVNLLLLLSIWVFPASKRLFISTYCLAMGNNAVAIAMWRNSLVFHSLDKITSLFIHIMPCVTLHCLVHLLPNIHTISPIPFDIHLPWIPFSMPDFSSFHLPSLSLRSFSLSAFFTPPSASSISGPTFQAIRFPAVHTIATSQAGDANHYTLTQMLLWATIPYAVWQLSYHFLITVRRRDKIAAGRPTSFTWMRKSYANTLLGKTVLHLPDSLQEPAFMLIQYSYACITMLPCPLWFRYRWASAIFLLTVFVWSVYNGATYYIDIFGTRFQKELEALKRDVAKWQGSSPPASMAAEHGAPETKKEAGSAEMTRPVGGGEGVGKENQGLGGDAGGRKGEEKVAGISVAQEG</sequence>
<comment type="subcellular location">
    <subcellularLocation>
        <location evidence="1">Membrane</location>
        <topology evidence="1">Multi-pass membrane protein</topology>
    </subcellularLocation>
</comment>
<evidence type="ECO:0000256" key="3">
    <source>
        <dbReference type="ARBA" id="ARBA00019082"/>
    </source>
</evidence>
<reference evidence="15" key="1">
    <citation type="submission" date="2022-10" db="EMBL/GenBank/DDBJ databases">
        <title>Culturing micro-colonial fungi from biological soil crusts in the Mojave desert and describing Neophaeococcomyces mojavensis, and introducing the new genera and species Taxawa tesnikishii.</title>
        <authorList>
            <person name="Kurbessoian T."/>
            <person name="Stajich J.E."/>
        </authorList>
    </citation>
    <scope>NUCLEOTIDE SEQUENCE</scope>
    <source>
        <strain evidence="15">TK_1</strain>
    </source>
</reference>
<feature type="transmembrane region" description="Helical" evidence="14">
    <location>
        <begin position="460"/>
        <end position="480"/>
    </location>
</feature>